<dbReference type="EMBL" id="JBFXLT010000070">
    <property type="protein sequence ID" value="KAL2810563.1"/>
    <property type="molecule type" value="Genomic_DNA"/>
</dbReference>
<proteinExistence type="inferred from homology"/>
<dbReference type="Proteomes" id="UP001610334">
    <property type="component" value="Unassembled WGS sequence"/>
</dbReference>
<dbReference type="InterPro" id="IPR013149">
    <property type="entry name" value="ADH-like_C"/>
</dbReference>
<dbReference type="InterPro" id="IPR013154">
    <property type="entry name" value="ADH-like_N"/>
</dbReference>
<comment type="similarity">
    <text evidence="1">Belongs to the zinc-containing alcohol dehydrogenase family.</text>
</comment>
<dbReference type="PANTHER" id="PTHR45348:SF7">
    <property type="entry name" value="ZINC BINDING OXIDOREDUCTASE, PUTATIVE-RELATED"/>
    <property type="match status" value="1"/>
</dbReference>
<dbReference type="Gene3D" id="3.40.50.720">
    <property type="entry name" value="NAD(P)-binding Rossmann-like Domain"/>
    <property type="match status" value="1"/>
</dbReference>
<organism evidence="4 5">
    <name type="scientific">Aspergillus granulosus</name>
    <dbReference type="NCBI Taxonomy" id="176169"/>
    <lineage>
        <taxon>Eukaryota</taxon>
        <taxon>Fungi</taxon>
        <taxon>Dikarya</taxon>
        <taxon>Ascomycota</taxon>
        <taxon>Pezizomycotina</taxon>
        <taxon>Eurotiomycetes</taxon>
        <taxon>Eurotiomycetidae</taxon>
        <taxon>Eurotiales</taxon>
        <taxon>Aspergillaceae</taxon>
        <taxon>Aspergillus</taxon>
        <taxon>Aspergillus subgen. Nidulantes</taxon>
    </lineage>
</organism>
<dbReference type="InterPro" id="IPR011032">
    <property type="entry name" value="GroES-like_sf"/>
</dbReference>
<protein>
    <submittedName>
        <fullName evidence="4">Chaperonin 10-like protein</fullName>
    </submittedName>
</protein>
<keyword evidence="2" id="KW-0560">Oxidoreductase</keyword>
<evidence type="ECO:0000313" key="4">
    <source>
        <dbReference type="EMBL" id="KAL2810563.1"/>
    </source>
</evidence>
<dbReference type="CDD" id="cd08249">
    <property type="entry name" value="enoyl_reductase_like"/>
    <property type="match status" value="1"/>
</dbReference>
<dbReference type="InterPro" id="IPR036291">
    <property type="entry name" value="NAD(P)-bd_dom_sf"/>
</dbReference>
<accession>A0ABR4H522</accession>
<feature type="domain" description="Enoyl reductase (ER)" evidence="3">
    <location>
        <begin position="24"/>
        <end position="356"/>
    </location>
</feature>
<dbReference type="SMART" id="SM00829">
    <property type="entry name" value="PKS_ER"/>
    <property type="match status" value="1"/>
</dbReference>
<gene>
    <name evidence="4" type="ORF">BJX63DRAFT_401803</name>
</gene>
<name>A0ABR4H522_9EURO</name>
<dbReference type="InterPro" id="IPR047122">
    <property type="entry name" value="Trans-enoyl_RdTase-like"/>
</dbReference>
<evidence type="ECO:0000259" key="3">
    <source>
        <dbReference type="SMART" id="SM00829"/>
    </source>
</evidence>
<reference evidence="4 5" key="1">
    <citation type="submission" date="2024-07" db="EMBL/GenBank/DDBJ databases">
        <title>Section-level genome sequencing and comparative genomics of Aspergillus sections Usti and Cavernicolus.</title>
        <authorList>
            <consortium name="Lawrence Berkeley National Laboratory"/>
            <person name="Nybo J.L."/>
            <person name="Vesth T.C."/>
            <person name="Theobald S."/>
            <person name="Frisvad J.C."/>
            <person name="Larsen T.O."/>
            <person name="Kjaerboelling I."/>
            <person name="Rothschild-Mancinelli K."/>
            <person name="Lyhne E.K."/>
            <person name="Kogle M.E."/>
            <person name="Barry K."/>
            <person name="Clum A."/>
            <person name="Na H."/>
            <person name="Ledsgaard L."/>
            <person name="Lin J."/>
            <person name="Lipzen A."/>
            <person name="Kuo A."/>
            <person name="Riley R."/>
            <person name="Mondo S."/>
            <person name="Labutti K."/>
            <person name="Haridas S."/>
            <person name="Pangalinan J."/>
            <person name="Salamov A.A."/>
            <person name="Simmons B.A."/>
            <person name="Magnuson J.K."/>
            <person name="Chen J."/>
            <person name="Drula E."/>
            <person name="Henrissat B."/>
            <person name="Wiebenga A."/>
            <person name="Lubbers R.J."/>
            <person name="Gomes A.C."/>
            <person name="Makela M.R."/>
            <person name="Stajich J."/>
            <person name="Grigoriev I.V."/>
            <person name="Mortensen U.H."/>
            <person name="De Vries R.P."/>
            <person name="Baker S.E."/>
            <person name="Andersen M.R."/>
        </authorList>
    </citation>
    <scope>NUCLEOTIDE SEQUENCE [LARGE SCALE GENOMIC DNA]</scope>
    <source>
        <strain evidence="4 5">CBS 588.65</strain>
    </source>
</reference>
<dbReference type="PANTHER" id="PTHR45348">
    <property type="entry name" value="HYPOTHETICAL OXIDOREDUCTASE (EUROFUNG)"/>
    <property type="match status" value="1"/>
</dbReference>
<dbReference type="SUPFAM" id="SSF50129">
    <property type="entry name" value="GroES-like"/>
    <property type="match status" value="1"/>
</dbReference>
<keyword evidence="5" id="KW-1185">Reference proteome</keyword>
<dbReference type="Pfam" id="PF08240">
    <property type="entry name" value="ADH_N"/>
    <property type="match status" value="1"/>
</dbReference>
<dbReference type="SUPFAM" id="SSF51735">
    <property type="entry name" value="NAD(P)-binding Rossmann-fold domains"/>
    <property type="match status" value="1"/>
</dbReference>
<dbReference type="InterPro" id="IPR020843">
    <property type="entry name" value="ER"/>
</dbReference>
<evidence type="ECO:0000256" key="1">
    <source>
        <dbReference type="ARBA" id="ARBA00008072"/>
    </source>
</evidence>
<dbReference type="Pfam" id="PF00107">
    <property type="entry name" value="ADH_zinc_N"/>
    <property type="match status" value="1"/>
</dbReference>
<evidence type="ECO:0000256" key="2">
    <source>
        <dbReference type="ARBA" id="ARBA00023002"/>
    </source>
</evidence>
<sequence>MKALVTKRTFPKRLLSFCLGKQLGQGARITEIPIPEINDDEVLVKVTAVALNPIDYKDIDIVSPWNSVAGCDYAGTVTNVGKNAARNWKVGERIAGFVHGGQYPDVGSFAEYLKVEESLAWKIPEGMSDAQAATYGIAAVTAVLALSYLDVPWPDIENGGQSAPAKKAPILIYSGASNVGLFAIQLAKRAGLEVIVTASPRSFDLVKRYGADAVFDYRSPTAASEITAAYPNIRRAFDCFSEGKSAEFCAGVLNSGKVITLLSAGKPTKPDIEYTFLMVFTVFGKQFQMMAPLGPVFPVAPSNGELLRKFYARLPGLCGDALRPPATTITRGGLDEVLKGLDRLRRGEARGTKLVVEL</sequence>
<dbReference type="Gene3D" id="3.90.180.10">
    <property type="entry name" value="Medium-chain alcohol dehydrogenases, catalytic domain"/>
    <property type="match status" value="1"/>
</dbReference>
<comment type="caution">
    <text evidence="4">The sequence shown here is derived from an EMBL/GenBank/DDBJ whole genome shotgun (WGS) entry which is preliminary data.</text>
</comment>
<evidence type="ECO:0000313" key="5">
    <source>
        <dbReference type="Proteomes" id="UP001610334"/>
    </source>
</evidence>